<evidence type="ECO:0000313" key="2">
    <source>
        <dbReference type="EMBL" id="CAG8957244.1"/>
    </source>
</evidence>
<keyword evidence="1" id="KW-1133">Transmembrane helix</keyword>
<proteinExistence type="predicted"/>
<feature type="transmembrane region" description="Helical" evidence="1">
    <location>
        <begin position="98"/>
        <end position="119"/>
    </location>
</feature>
<organism evidence="2 3">
    <name type="scientific">Hymenoscyphus fraxineus</name>
    <dbReference type="NCBI Taxonomy" id="746836"/>
    <lineage>
        <taxon>Eukaryota</taxon>
        <taxon>Fungi</taxon>
        <taxon>Dikarya</taxon>
        <taxon>Ascomycota</taxon>
        <taxon>Pezizomycotina</taxon>
        <taxon>Leotiomycetes</taxon>
        <taxon>Helotiales</taxon>
        <taxon>Helotiaceae</taxon>
        <taxon>Hymenoscyphus</taxon>
    </lineage>
</organism>
<protein>
    <submittedName>
        <fullName evidence="2">Uncharacterized protein</fullName>
    </submittedName>
</protein>
<name>A0A9N9PKK9_9HELO</name>
<reference evidence="2" key="1">
    <citation type="submission" date="2021-07" db="EMBL/GenBank/DDBJ databases">
        <authorList>
            <person name="Durling M."/>
        </authorList>
    </citation>
    <scope>NUCLEOTIDE SEQUENCE</scope>
</reference>
<dbReference type="Gene3D" id="1.20.58.340">
    <property type="entry name" value="Magnesium transport protein CorA, transmembrane region"/>
    <property type="match status" value="1"/>
</dbReference>
<gene>
    <name evidence="2" type="ORF">HYFRA_00009446</name>
</gene>
<accession>A0A9N9PKK9</accession>
<evidence type="ECO:0000256" key="1">
    <source>
        <dbReference type="SAM" id="Phobius"/>
    </source>
</evidence>
<dbReference type="OrthoDB" id="3551354at2759"/>
<sequence length="175" mass="19881">MAEMIATRLCVVHAVFEKAMEVSSTLEPDWKDEVMKVKASLEYLKLSVQAQKRWLLSYKYRKDIAMNLVFNLVTQQDSATTTVIARETKADSSSMKTIAALTMVFLPGTFMSSVFSMGWVTRASWHLYVGITLPLTGFVIFIWWLWTTKKIVRPAKENFIGSRRNGMSVPGENTV</sequence>
<dbReference type="AlphaFoldDB" id="A0A9N9PKK9"/>
<dbReference type="EMBL" id="CAJVRL010000077">
    <property type="protein sequence ID" value="CAG8957244.1"/>
    <property type="molecule type" value="Genomic_DNA"/>
</dbReference>
<keyword evidence="1" id="KW-0472">Membrane</keyword>
<keyword evidence="3" id="KW-1185">Reference proteome</keyword>
<dbReference type="Proteomes" id="UP000696280">
    <property type="component" value="Unassembled WGS sequence"/>
</dbReference>
<evidence type="ECO:0000313" key="3">
    <source>
        <dbReference type="Proteomes" id="UP000696280"/>
    </source>
</evidence>
<keyword evidence="1" id="KW-0812">Transmembrane</keyword>
<comment type="caution">
    <text evidence="2">The sequence shown here is derived from an EMBL/GenBank/DDBJ whole genome shotgun (WGS) entry which is preliminary data.</text>
</comment>
<feature type="transmembrane region" description="Helical" evidence="1">
    <location>
        <begin position="125"/>
        <end position="146"/>
    </location>
</feature>